<comment type="caution">
    <text evidence="4">The sequence shown here is derived from an EMBL/GenBank/DDBJ whole genome shotgun (WGS) entry which is preliminary data.</text>
</comment>
<gene>
    <name evidence="4" type="ORF">A2Y62_05620</name>
</gene>
<evidence type="ECO:0000259" key="2">
    <source>
        <dbReference type="Pfam" id="PF00586"/>
    </source>
</evidence>
<dbReference type="InterPro" id="IPR010918">
    <property type="entry name" value="PurM-like_C_dom"/>
</dbReference>
<dbReference type="PANTHER" id="PTHR30303:SF0">
    <property type="entry name" value="CARBAMOYL DEHYDRATASE HYPE"/>
    <property type="match status" value="1"/>
</dbReference>
<protein>
    <submittedName>
        <fullName evidence="4">Hydrogenase expression/formation protein HypE</fullName>
    </submittedName>
</protein>
<proteinExistence type="inferred from homology"/>
<dbReference type="GO" id="GO:0051604">
    <property type="term" value="P:protein maturation"/>
    <property type="evidence" value="ECO:0007669"/>
    <property type="project" value="TreeGrafter"/>
</dbReference>
<dbReference type="NCBIfam" id="TIGR02124">
    <property type="entry name" value="hypE"/>
    <property type="match status" value="1"/>
</dbReference>
<dbReference type="InterPro" id="IPR036676">
    <property type="entry name" value="PurM-like_C_sf"/>
</dbReference>
<accession>A0A1F5VXD8</accession>
<evidence type="ECO:0000313" key="5">
    <source>
        <dbReference type="Proteomes" id="UP000178943"/>
    </source>
</evidence>
<dbReference type="STRING" id="1817863.A2Y62_05620"/>
<dbReference type="InterPro" id="IPR011854">
    <property type="entry name" value="HypE"/>
</dbReference>
<dbReference type="SUPFAM" id="SSF55326">
    <property type="entry name" value="PurM N-terminal domain-like"/>
    <property type="match status" value="1"/>
</dbReference>
<dbReference type="Pfam" id="PF02769">
    <property type="entry name" value="AIRS_C"/>
    <property type="match status" value="1"/>
</dbReference>
<dbReference type="SUPFAM" id="SSF56042">
    <property type="entry name" value="PurM C-terminal domain-like"/>
    <property type="match status" value="1"/>
</dbReference>
<evidence type="ECO:0000313" key="4">
    <source>
        <dbReference type="EMBL" id="OGF68089.1"/>
    </source>
</evidence>
<dbReference type="EMBL" id="MFGW01000022">
    <property type="protein sequence ID" value="OGF68089.1"/>
    <property type="molecule type" value="Genomic_DNA"/>
</dbReference>
<dbReference type="InterPro" id="IPR036921">
    <property type="entry name" value="PurM-like_N_sf"/>
</dbReference>
<dbReference type="Proteomes" id="UP000178943">
    <property type="component" value="Unassembled WGS sequence"/>
</dbReference>
<evidence type="ECO:0000259" key="3">
    <source>
        <dbReference type="Pfam" id="PF02769"/>
    </source>
</evidence>
<evidence type="ECO:0000256" key="1">
    <source>
        <dbReference type="ARBA" id="ARBA00006243"/>
    </source>
</evidence>
<dbReference type="AlphaFoldDB" id="A0A1F5VXD8"/>
<comment type="similarity">
    <text evidence="1">Belongs to the HypE family.</text>
</comment>
<dbReference type="Pfam" id="PF00586">
    <property type="entry name" value="AIRS"/>
    <property type="match status" value="1"/>
</dbReference>
<dbReference type="PIRSF" id="PIRSF005644">
    <property type="entry name" value="Hdrgns_mtr_HypE"/>
    <property type="match status" value="1"/>
</dbReference>
<reference evidence="4 5" key="1">
    <citation type="journal article" date="2016" name="Nat. Commun.">
        <title>Thousands of microbial genomes shed light on interconnected biogeochemical processes in an aquifer system.</title>
        <authorList>
            <person name="Anantharaman K."/>
            <person name="Brown C.T."/>
            <person name="Hug L.A."/>
            <person name="Sharon I."/>
            <person name="Castelle C.J."/>
            <person name="Probst A.J."/>
            <person name="Thomas B.C."/>
            <person name="Singh A."/>
            <person name="Wilkins M.J."/>
            <person name="Karaoz U."/>
            <person name="Brodie E.L."/>
            <person name="Williams K.H."/>
            <person name="Hubbard S.S."/>
            <person name="Banfield J.F."/>
        </authorList>
    </citation>
    <scope>NUCLEOTIDE SEQUENCE [LARGE SCALE GENOMIC DNA]</scope>
</reference>
<dbReference type="Gene3D" id="3.90.650.10">
    <property type="entry name" value="PurM-like C-terminal domain"/>
    <property type="match status" value="1"/>
</dbReference>
<dbReference type="InterPro" id="IPR016188">
    <property type="entry name" value="PurM-like_N"/>
</dbReference>
<organism evidence="4 5">
    <name type="scientific">Candidatus Fischerbacteria bacterium RBG_13_37_8</name>
    <dbReference type="NCBI Taxonomy" id="1817863"/>
    <lineage>
        <taxon>Bacteria</taxon>
        <taxon>Candidatus Fischeribacteriota</taxon>
    </lineage>
</organism>
<dbReference type="PANTHER" id="PTHR30303">
    <property type="entry name" value="HYDROGENASE ISOENZYMES FORMATION PROTEIN HYPE"/>
    <property type="match status" value="1"/>
</dbReference>
<name>A0A1F5VXD8_9BACT</name>
<dbReference type="Gene3D" id="3.30.1330.10">
    <property type="entry name" value="PurM-like, N-terminal domain"/>
    <property type="match status" value="1"/>
</dbReference>
<sequence>MEEAVKEIIRLGHGSGGRLTNELIHKTIKKYLTNDILDKFLDSAVLVMPDSKVVFTTDSYTVKPLFFPGGDIGKLAINGTVNDLVMLGAVPLYLSLGLIIEEGFLMGDFEKILQSIADAARLCNVKIVTGDTKVVDKGKGDGIYINTSGVGHLINDFAVDIAGICPGDKVLVNGYIGDHGAAIICARGIIEFESRVESDCAGLQSMVKELLEAGVKIKFMRDPTRGGLATVLTELGEHLPYSIVIEEEVIPVREEVKSICEFIGFDPLYLANEGKMVAVVAGSDTEKALEIMKRNPLGKEARIIGQIEKGRERKVLMKTVIGATRIVEMMLEDQLPRIC</sequence>
<feature type="domain" description="PurM-like C-terminal" evidence="3">
    <location>
        <begin position="166"/>
        <end position="315"/>
    </location>
</feature>
<feature type="domain" description="PurM-like N-terminal" evidence="2">
    <location>
        <begin position="42"/>
        <end position="152"/>
    </location>
</feature>
<dbReference type="CDD" id="cd02197">
    <property type="entry name" value="HypE"/>
    <property type="match status" value="1"/>
</dbReference>